<dbReference type="HOGENOM" id="CLU_041789_0_0_12"/>
<organism evidence="4 5">
    <name type="scientific">Parasphaerochaeta coccoides (strain ATCC BAA-1237 / DSM 17374 / SPN1)</name>
    <name type="common">Sphaerochaeta coccoides</name>
    <dbReference type="NCBI Taxonomy" id="760011"/>
    <lineage>
        <taxon>Bacteria</taxon>
        <taxon>Pseudomonadati</taxon>
        <taxon>Spirochaetota</taxon>
        <taxon>Spirochaetia</taxon>
        <taxon>Spirochaetales</taxon>
        <taxon>Sphaerochaetaceae</taxon>
        <taxon>Parasphaerochaeta</taxon>
    </lineage>
</organism>
<dbReference type="InterPro" id="IPR003812">
    <property type="entry name" value="Fido"/>
</dbReference>
<evidence type="ECO:0000313" key="5">
    <source>
        <dbReference type="Proteomes" id="UP000007939"/>
    </source>
</evidence>
<dbReference type="InterPro" id="IPR036388">
    <property type="entry name" value="WH-like_DNA-bd_sf"/>
</dbReference>
<dbReference type="Gene3D" id="1.10.10.10">
    <property type="entry name" value="Winged helix-like DNA-binding domain superfamily/Winged helix DNA-binding domain"/>
    <property type="match status" value="1"/>
</dbReference>
<dbReference type="RefSeq" id="WP_013739835.1">
    <property type="nucleotide sequence ID" value="NC_015436.1"/>
</dbReference>
<gene>
    <name evidence="4" type="ordered locus">Spico_1229</name>
</gene>
<dbReference type="InterPro" id="IPR040198">
    <property type="entry name" value="Fido_containing"/>
</dbReference>
<keyword evidence="5" id="KW-1185">Reference proteome</keyword>
<evidence type="ECO:0000313" key="4">
    <source>
        <dbReference type="EMBL" id="AEC02440.1"/>
    </source>
</evidence>
<keyword evidence="2" id="KW-0067">ATP-binding</keyword>
<dbReference type="EMBL" id="CP002659">
    <property type="protein sequence ID" value="AEC02440.1"/>
    <property type="molecule type" value="Genomic_DNA"/>
</dbReference>
<dbReference type="eggNOG" id="COG3177">
    <property type="taxonomic scope" value="Bacteria"/>
</dbReference>
<dbReference type="Pfam" id="PF02661">
    <property type="entry name" value="Fic"/>
    <property type="match status" value="1"/>
</dbReference>
<dbReference type="InterPro" id="IPR036597">
    <property type="entry name" value="Fido-like_dom_sf"/>
</dbReference>
<dbReference type="Gene3D" id="1.10.3290.10">
    <property type="entry name" value="Fido-like domain"/>
    <property type="match status" value="1"/>
</dbReference>
<dbReference type="KEGG" id="scc:Spico_1229"/>
<dbReference type="OrthoDB" id="9813719at2"/>
<evidence type="ECO:0000259" key="3">
    <source>
        <dbReference type="PROSITE" id="PS51459"/>
    </source>
</evidence>
<proteinExistence type="predicted"/>
<dbReference type="AlphaFoldDB" id="F4GLP6"/>
<keyword evidence="2" id="KW-0547">Nucleotide-binding</keyword>
<dbReference type="InterPro" id="IPR025230">
    <property type="entry name" value="DUF4172"/>
</dbReference>
<evidence type="ECO:0000256" key="2">
    <source>
        <dbReference type="PIRSR" id="PIRSR640198-2"/>
    </source>
</evidence>
<accession>F4GLP6</accession>
<dbReference type="Proteomes" id="UP000007939">
    <property type="component" value="Chromosome"/>
</dbReference>
<feature type="active site" evidence="1">
    <location>
        <position position="204"/>
    </location>
</feature>
<evidence type="ECO:0000256" key="1">
    <source>
        <dbReference type="PIRSR" id="PIRSR640198-1"/>
    </source>
</evidence>
<reference evidence="5" key="1">
    <citation type="submission" date="2011-04" db="EMBL/GenBank/DDBJ databases">
        <title>The complete genome of Spirochaeta coccoides DSM 17374.</title>
        <authorList>
            <person name="Lucas S."/>
            <person name="Copeland A."/>
            <person name="Lapidus A."/>
            <person name="Bruce D."/>
            <person name="Goodwin L."/>
            <person name="Pitluck S."/>
            <person name="Peters L."/>
            <person name="Kyrpides N."/>
            <person name="Mavromatis K."/>
            <person name="Pagani I."/>
            <person name="Ivanova N."/>
            <person name="Ovchinnikova G."/>
            <person name="Lu M."/>
            <person name="Detter J.C."/>
            <person name="Tapia R."/>
            <person name="Han C."/>
            <person name="Land M."/>
            <person name="Hauser L."/>
            <person name="Markowitz V."/>
            <person name="Cheng J.-F."/>
            <person name="Hugenholtz P."/>
            <person name="Woyke T."/>
            <person name="Wu D."/>
            <person name="Spring S."/>
            <person name="Schroeder M."/>
            <person name="Brambilla E."/>
            <person name="Klenk H.-P."/>
            <person name="Eisen J.A."/>
        </authorList>
    </citation>
    <scope>NUCLEOTIDE SEQUENCE [LARGE SCALE GENOMIC DNA]</scope>
    <source>
        <strain evidence="5">ATCC BAA-1237 / DSM 17374 / SPN1</strain>
    </source>
</reference>
<dbReference type="PANTHER" id="PTHR13504:SF33">
    <property type="entry name" value="FIC FAMILY PROTEIN"/>
    <property type="match status" value="1"/>
</dbReference>
<sequence>MIGYIWEHLRWPHFTYDREAIMQILVNTKYVQGALDNAANLLSHDARVNFTSRMITAETMQSSEIEGENLDVASVWSSVSHRLGIPVSPLKKKENEEHIVDIVFDALHDKQPMTTDRIFSWHRNLFTGVPRKTQPSLVGTWRMSDVYIMSGRAIGKERIGYEGVPHERIETEMAALIDWLNSEQPTGERIIQSALAHLWFVCIHPFGDGNGRIARALSDYILALDHEDTGHYYSISAQINRERSAYYEELSRLSGQSSSIDVTSWLLWYAGMVERAMKIATDSITTTIRIRQLVQAFDSQGLNSRQISLLIKRAEGSFYGKLTTSKWAKIAKCSVDTAGRDINFLMGKGLLVRSASGGRSTSYELPENFEIMVAAMSSP</sequence>
<protein>
    <submittedName>
        <fullName evidence="4">Filamentation induced by cAMP protein Fic</fullName>
    </submittedName>
</protein>
<dbReference type="GO" id="GO:0005524">
    <property type="term" value="F:ATP binding"/>
    <property type="evidence" value="ECO:0007669"/>
    <property type="project" value="UniProtKB-KW"/>
</dbReference>
<name>F4GLP6_PARC1</name>
<feature type="binding site" evidence="2">
    <location>
        <begin position="208"/>
        <end position="215"/>
    </location>
    <ligand>
        <name>ATP</name>
        <dbReference type="ChEBI" id="CHEBI:30616"/>
    </ligand>
</feature>
<dbReference type="Pfam" id="PF13776">
    <property type="entry name" value="DUF4172"/>
    <property type="match status" value="1"/>
</dbReference>
<dbReference type="SUPFAM" id="SSF140931">
    <property type="entry name" value="Fic-like"/>
    <property type="match status" value="1"/>
</dbReference>
<dbReference type="PANTHER" id="PTHR13504">
    <property type="entry name" value="FIDO DOMAIN-CONTAINING PROTEIN DDB_G0283145"/>
    <property type="match status" value="1"/>
</dbReference>
<feature type="binding site" evidence="2">
    <location>
        <begin position="246"/>
        <end position="247"/>
    </location>
    <ligand>
        <name>ATP</name>
        <dbReference type="ChEBI" id="CHEBI:30616"/>
    </ligand>
</feature>
<reference evidence="4 5" key="2">
    <citation type="journal article" date="2012" name="Stand. Genomic Sci.">
        <title>Complete genome sequence of the termite hindgut bacterium Spirochaeta coccoides type strain (SPN1(T)), reclassification in the genus Sphaerochaeta as Sphaerochaeta coccoides comb. nov. and emendations of the family Spirochaetaceae and the genus Sphaerochaeta.</title>
        <authorList>
            <person name="Abt B."/>
            <person name="Han C."/>
            <person name="Scheuner C."/>
            <person name="Lu M."/>
            <person name="Lapidus A."/>
            <person name="Nolan M."/>
            <person name="Lucas S."/>
            <person name="Hammon N."/>
            <person name="Deshpande S."/>
            <person name="Cheng J.F."/>
            <person name="Tapia R."/>
            <person name="Goodwin L.A."/>
            <person name="Pitluck S."/>
            <person name="Liolios K."/>
            <person name="Pagani I."/>
            <person name="Ivanova N."/>
            <person name="Mavromatis K."/>
            <person name="Mikhailova N."/>
            <person name="Huntemann M."/>
            <person name="Pati A."/>
            <person name="Chen A."/>
            <person name="Palaniappan K."/>
            <person name="Land M."/>
            <person name="Hauser L."/>
            <person name="Brambilla E.M."/>
            <person name="Rohde M."/>
            <person name="Spring S."/>
            <person name="Gronow S."/>
            <person name="Goker M."/>
            <person name="Woyke T."/>
            <person name="Bristow J."/>
            <person name="Eisen J.A."/>
            <person name="Markowitz V."/>
            <person name="Hugenholtz P."/>
            <person name="Kyrpides N.C."/>
            <person name="Klenk H.P."/>
            <person name="Detter J.C."/>
        </authorList>
    </citation>
    <scope>NUCLEOTIDE SEQUENCE [LARGE SCALE GENOMIC DNA]</scope>
    <source>
        <strain evidence="5">ATCC BAA-1237 / DSM 17374 / SPN1</strain>
    </source>
</reference>
<dbReference type="STRING" id="760011.Spico_1229"/>
<dbReference type="PROSITE" id="PS51459">
    <property type="entry name" value="FIDO"/>
    <property type="match status" value="1"/>
</dbReference>
<feature type="domain" description="Fido" evidence="3">
    <location>
        <begin position="113"/>
        <end position="268"/>
    </location>
</feature>